<proteinExistence type="predicted"/>
<keyword evidence="3" id="KW-1185">Reference proteome</keyword>
<feature type="region of interest" description="Disordered" evidence="1">
    <location>
        <begin position="1"/>
        <end position="32"/>
    </location>
</feature>
<dbReference type="Proteomes" id="UP000324748">
    <property type="component" value="Unassembled WGS sequence"/>
</dbReference>
<reference evidence="2 3" key="1">
    <citation type="submission" date="2019-05" db="EMBL/GenBank/DDBJ databases">
        <title>Emergence of the Ug99 lineage of the wheat stem rust pathogen through somatic hybridization.</title>
        <authorList>
            <person name="Li F."/>
            <person name="Upadhyaya N.M."/>
            <person name="Sperschneider J."/>
            <person name="Matny O."/>
            <person name="Nguyen-Phuc H."/>
            <person name="Mago R."/>
            <person name="Raley C."/>
            <person name="Miller M.E."/>
            <person name="Silverstein K.A.T."/>
            <person name="Henningsen E."/>
            <person name="Hirsch C.D."/>
            <person name="Visser B."/>
            <person name="Pretorius Z.A."/>
            <person name="Steffenson B.J."/>
            <person name="Schwessinger B."/>
            <person name="Dodds P.N."/>
            <person name="Figueroa M."/>
        </authorList>
    </citation>
    <scope>NUCLEOTIDE SEQUENCE [LARGE SCALE GENOMIC DNA]</scope>
    <source>
        <strain evidence="2">21-0</strain>
    </source>
</reference>
<evidence type="ECO:0000256" key="1">
    <source>
        <dbReference type="SAM" id="MobiDB-lite"/>
    </source>
</evidence>
<feature type="region of interest" description="Disordered" evidence="1">
    <location>
        <begin position="124"/>
        <end position="149"/>
    </location>
</feature>
<dbReference type="AlphaFoldDB" id="A0A5B0PRF3"/>
<gene>
    <name evidence="2" type="ORF">PGT21_002274</name>
</gene>
<name>A0A5B0PRF3_PUCGR</name>
<comment type="caution">
    <text evidence="2">The sequence shown here is derived from an EMBL/GenBank/DDBJ whole genome shotgun (WGS) entry which is preliminary data.</text>
</comment>
<accession>A0A5B0PRF3</accession>
<sequence length="149" mass="16443">MSVGGMSQPKPPGYKSRSVAQSGNVGFGNQKRRRLGIAVGNARSNPTSRRVAGLVVAKRQTPNAGRWRLYSDFRLDRSPSRTLRPRPQSCYPLQSRCESISYRATKITIQSATSRDRIETLDNGGSSRIISIPRPLTSLASRGETPRRT</sequence>
<evidence type="ECO:0000313" key="3">
    <source>
        <dbReference type="Proteomes" id="UP000324748"/>
    </source>
</evidence>
<protein>
    <submittedName>
        <fullName evidence="2">Uncharacterized protein</fullName>
    </submittedName>
</protein>
<organism evidence="2 3">
    <name type="scientific">Puccinia graminis f. sp. tritici</name>
    <dbReference type="NCBI Taxonomy" id="56615"/>
    <lineage>
        <taxon>Eukaryota</taxon>
        <taxon>Fungi</taxon>
        <taxon>Dikarya</taxon>
        <taxon>Basidiomycota</taxon>
        <taxon>Pucciniomycotina</taxon>
        <taxon>Pucciniomycetes</taxon>
        <taxon>Pucciniales</taxon>
        <taxon>Pucciniaceae</taxon>
        <taxon>Puccinia</taxon>
    </lineage>
</organism>
<evidence type="ECO:0000313" key="2">
    <source>
        <dbReference type="EMBL" id="KAA1103841.1"/>
    </source>
</evidence>
<dbReference type="EMBL" id="VSWC01000041">
    <property type="protein sequence ID" value="KAA1103841.1"/>
    <property type="molecule type" value="Genomic_DNA"/>
</dbReference>